<dbReference type="Pfam" id="PF07992">
    <property type="entry name" value="Pyr_redox_2"/>
    <property type="match status" value="1"/>
</dbReference>
<feature type="domain" description="Response regulatory" evidence="5">
    <location>
        <begin position="8"/>
        <end position="131"/>
    </location>
</feature>
<evidence type="ECO:0000256" key="4">
    <source>
        <dbReference type="PROSITE-ProRule" id="PRU00169"/>
    </source>
</evidence>
<proteinExistence type="predicted"/>
<evidence type="ECO:0000259" key="5">
    <source>
        <dbReference type="PROSITE" id="PS50110"/>
    </source>
</evidence>
<dbReference type="InterPro" id="IPR050097">
    <property type="entry name" value="Ferredoxin-NADP_redctase_2"/>
</dbReference>
<comment type="caution">
    <text evidence="6">The sequence shown here is derived from an EMBL/GenBank/DDBJ whole genome shotgun (WGS) entry which is preliminary data.</text>
</comment>
<sequence length="552" mass="60353">MPEQPRPTLLAVDDDPHVLRAVRRDLTRAYQDRYRVLASQSPVEGLRVLDVLRERREEPALLLVDQRMPEMSGIEFLDRSLSRFPSARRVLLTAYADTGVAIDAINRVRLDHYLVKPWEPPEERLYPVLDDLLDGWQRSYEPPYGGIRVIGHRFAPATHQVRDFLTRLHQPFRFLDVERDAGPELDGLDLGRLPAVVLPDGTRLDRPSHADLVELLGLGVESRRPHYDVVIVGGGPAGLAAAVYSASEGLSTLLLEAYVPGGQAGTSSRIENYLGFPSGVTGSELTRRAVAQARRFGAEVMSPVSAVSLRAAGRGRVITLSDGSEISGGTVLLATGLAYHRLDATGAERFEGAGIYYGATSSETTSCADQHVWIVGGANSAGQAALHFAQHAASVRMVVRAEDLSAGMSHYLVREIEQAPNIHVHTGTRLVAADGADRLEQITLEDLRTGRRTTEPAEYVFTYIGARPRTDWLAQSVLRDDNGFVLTGPDLSRDREAVVRWEQPREPLLLETSMPGVFAAGDVRSHSVKRIAAGVGEGAMAVALIHHYRAVC</sequence>
<dbReference type="PROSITE" id="PS50110">
    <property type="entry name" value="RESPONSE_REGULATORY"/>
    <property type="match status" value="1"/>
</dbReference>
<evidence type="ECO:0000313" key="6">
    <source>
        <dbReference type="EMBL" id="MFC6093559.1"/>
    </source>
</evidence>
<dbReference type="SUPFAM" id="SSF51905">
    <property type="entry name" value="FAD/NAD(P)-binding domain"/>
    <property type="match status" value="1"/>
</dbReference>
<keyword evidence="7" id="KW-1185">Reference proteome</keyword>
<dbReference type="InterPro" id="IPR036188">
    <property type="entry name" value="FAD/NAD-bd_sf"/>
</dbReference>
<gene>
    <name evidence="6" type="ORF">ACFP3R_30175</name>
</gene>
<dbReference type="RefSeq" id="WP_380640879.1">
    <property type="nucleotide sequence ID" value="NZ_JBHSQO010000045.1"/>
</dbReference>
<dbReference type="PRINTS" id="PR00469">
    <property type="entry name" value="PNDRDTASEII"/>
</dbReference>
<evidence type="ECO:0000256" key="3">
    <source>
        <dbReference type="ARBA" id="ARBA00048132"/>
    </source>
</evidence>
<comment type="catalytic activity">
    <reaction evidence="3">
        <text>[thioredoxin]-dithiol + NADP(+) = [thioredoxin]-disulfide + NADPH + H(+)</text>
        <dbReference type="Rhea" id="RHEA:20345"/>
        <dbReference type="Rhea" id="RHEA-COMP:10698"/>
        <dbReference type="Rhea" id="RHEA-COMP:10700"/>
        <dbReference type="ChEBI" id="CHEBI:15378"/>
        <dbReference type="ChEBI" id="CHEBI:29950"/>
        <dbReference type="ChEBI" id="CHEBI:50058"/>
        <dbReference type="ChEBI" id="CHEBI:57783"/>
        <dbReference type="ChEBI" id="CHEBI:58349"/>
        <dbReference type="EC" id="1.8.1.9"/>
    </reaction>
</comment>
<evidence type="ECO:0000256" key="2">
    <source>
        <dbReference type="ARBA" id="ARBA00023002"/>
    </source>
</evidence>
<evidence type="ECO:0000313" key="7">
    <source>
        <dbReference type="Proteomes" id="UP001596220"/>
    </source>
</evidence>
<keyword evidence="1" id="KW-0285">Flavoprotein</keyword>
<dbReference type="SUPFAM" id="SSF52172">
    <property type="entry name" value="CheY-like"/>
    <property type="match status" value="1"/>
</dbReference>
<dbReference type="Proteomes" id="UP001596220">
    <property type="component" value="Unassembled WGS sequence"/>
</dbReference>
<dbReference type="SMART" id="SM00448">
    <property type="entry name" value="REC"/>
    <property type="match status" value="1"/>
</dbReference>
<reference evidence="7" key="1">
    <citation type="journal article" date="2019" name="Int. J. Syst. Evol. Microbiol.">
        <title>The Global Catalogue of Microorganisms (GCM) 10K type strain sequencing project: providing services to taxonomists for standard genome sequencing and annotation.</title>
        <authorList>
            <consortium name="The Broad Institute Genomics Platform"/>
            <consortium name="The Broad Institute Genome Sequencing Center for Infectious Disease"/>
            <person name="Wu L."/>
            <person name="Ma J."/>
        </authorList>
    </citation>
    <scope>NUCLEOTIDE SEQUENCE [LARGE SCALE GENOMIC DNA]</scope>
    <source>
        <strain evidence="7">CGMCC 4.7246</strain>
    </source>
</reference>
<keyword evidence="4" id="KW-0597">Phosphoprotein</keyword>
<dbReference type="InterPro" id="IPR011006">
    <property type="entry name" value="CheY-like_superfamily"/>
</dbReference>
<dbReference type="Gene3D" id="3.50.50.60">
    <property type="entry name" value="FAD/NAD(P)-binding domain"/>
    <property type="match status" value="2"/>
</dbReference>
<dbReference type="InterPro" id="IPR001789">
    <property type="entry name" value="Sig_transdc_resp-reg_receiver"/>
</dbReference>
<keyword evidence="2" id="KW-0560">Oxidoreductase</keyword>
<evidence type="ECO:0000256" key="1">
    <source>
        <dbReference type="ARBA" id="ARBA00022630"/>
    </source>
</evidence>
<accession>A0ABW1PDT5</accession>
<dbReference type="Pfam" id="PF00072">
    <property type="entry name" value="Response_reg"/>
    <property type="match status" value="1"/>
</dbReference>
<dbReference type="EMBL" id="JBHSQO010000045">
    <property type="protein sequence ID" value="MFC6093559.1"/>
    <property type="molecule type" value="Genomic_DNA"/>
</dbReference>
<feature type="modified residue" description="4-aspartylphosphate" evidence="4">
    <location>
        <position position="65"/>
    </location>
</feature>
<dbReference type="PANTHER" id="PTHR48105">
    <property type="entry name" value="THIOREDOXIN REDUCTASE 1-RELATED-RELATED"/>
    <property type="match status" value="1"/>
</dbReference>
<dbReference type="Gene3D" id="3.40.50.2300">
    <property type="match status" value="1"/>
</dbReference>
<dbReference type="InterPro" id="IPR023753">
    <property type="entry name" value="FAD/NAD-binding_dom"/>
</dbReference>
<dbReference type="PRINTS" id="PR00368">
    <property type="entry name" value="FADPNR"/>
</dbReference>
<name>A0ABW1PDT5_9PSEU</name>
<organism evidence="6 7">
    <name type="scientific">Saccharothrix lopnurensis</name>
    <dbReference type="NCBI Taxonomy" id="1670621"/>
    <lineage>
        <taxon>Bacteria</taxon>
        <taxon>Bacillati</taxon>
        <taxon>Actinomycetota</taxon>
        <taxon>Actinomycetes</taxon>
        <taxon>Pseudonocardiales</taxon>
        <taxon>Pseudonocardiaceae</taxon>
        <taxon>Saccharothrix</taxon>
    </lineage>
</organism>
<protein>
    <submittedName>
        <fullName evidence="6">FAD-dependent oxidoreductase</fullName>
    </submittedName>
</protein>